<accession>A0ABQ5K5M7</accession>
<feature type="transmembrane region" description="Helical" evidence="2">
    <location>
        <begin position="281"/>
        <end position="298"/>
    </location>
</feature>
<feature type="transmembrane region" description="Helical" evidence="2">
    <location>
        <begin position="304"/>
        <end position="323"/>
    </location>
</feature>
<feature type="region of interest" description="Disordered" evidence="1">
    <location>
        <begin position="739"/>
        <end position="817"/>
    </location>
</feature>
<organism evidence="3 4">
    <name type="scientific">Aduncisulcus paluster</name>
    <dbReference type="NCBI Taxonomy" id="2918883"/>
    <lineage>
        <taxon>Eukaryota</taxon>
        <taxon>Metamonada</taxon>
        <taxon>Carpediemonas-like organisms</taxon>
        <taxon>Aduncisulcus</taxon>
    </lineage>
</organism>
<evidence type="ECO:0000313" key="3">
    <source>
        <dbReference type="EMBL" id="GKT27853.1"/>
    </source>
</evidence>
<feature type="transmembrane region" description="Helical" evidence="2">
    <location>
        <begin position="405"/>
        <end position="425"/>
    </location>
</feature>
<feature type="transmembrane region" description="Helical" evidence="2">
    <location>
        <begin position="552"/>
        <end position="572"/>
    </location>
</feature>
<feature type="transmembrane region" description="Helical" evidence="2">
    <location>
        <begin position="528"/>
        <end position="545"/>
    </location>
</feature>
<dbReference type="EMBL" id="BQXS01000078">
    <property type="protein sequence ID" value="GKT27853.1"/>
    <property type="molecule type" value="Genomic_DNA"/>
</dbReference>
<feature type="transmembrane region" description="Helical" evidence="2">
    <location>
        <begin position="256"/>
        <end position="274"/>
    </location>
</feature>
<reference evidence="3" key="1">
    <citation type="submission" date="2022-03" db="EMBL/GenBank/DDBJ databases">
        <title>Draft genome sequence of Aduncisulcus paluster, a free-living microaerophilic Fornicata.</title>
        <authorList>
            <person name="Yuyama I."/>
            <person name="Kume K."/>
            <person name="Tamura T."/>
            <person name="Inagaki Y."/>
            <person name="Hashimoto T."/>
        </authorList>
    </citation>
    <scope>NUCLEOTIDE SEQUENCE</scope>
    <source>
        <strain evidence="3">NY0171</strain>
    </source>
</reference>
<name>A0ABQ5K5M7_9EUKA</name>
<feature type="compositionally biased region" description="Polar residues" evidence="1">
    <location>
        <begin position="759"/>
        <end position="770"/>
    </location>
</feature>
<keyword evidence="2" id="KW-0812">Transmembrane</keyword>
<proteinExistence type="predicted"/>
<dbReference type="Proteomes" id="UP001057375">
    <property type="component" value="Unassembled WGS sequence"/>
</dbReference>
<feature type="compositionally biased region" description="Low complexity" evidence="1">
    <location>
        <begin position="1290"/>
        <end position="1313"/>
    </location>
</feature>
<evidence type="ECO:0000313" key="4">
    <source>
        <dbReference type="Proteomes" id="UP001057375"/>
    </source>
</evidence>
<feature type="compositionally biased region" description="Basic and acidic residues" evidence="1">
    <location>
        <begin position="934"/>
        <end position="943"/>
    </location>
</feature>
<feature type="transmembrane region" description="Helical" evidence="2">
    <location>
        <begin position="445"/>
        <end position="464"/>
    </location>
</feature>
<feature type="region of interest" description="Disordered" evidence="1">
    <location>
        <begin position="897"/>
        <end position="999"/>
    </location>
</feature>
<feature type="transmembrane region" description="Helical" evidence="2">
    <location>
        <begin position="216"/>
        <end position="236"/>
    </location>
</feature>
<comment type="caution">
    <text evidence="3">The sequence shown here is derived from an EMBL/GenBank/DDBJ whole genome shotgun (WGS) entry which is preliminary data.</text>
</comment>
<protein>
    <submittedName>
        <fullName evidence="3">Protein Pecanex like protein</fullName>
    </submittedName>
</protein>
<feature type="region of interest" description="Disordered" evidence="1">
    <location>
        <begin position="1285"/>
        <end position="1315"/>
    </location>
</feature>
<feature type="transmembrane region" description="Helical" evidence="2">
    <location>
        <begin position="629"/>
        <end position="655"/>
    </location>
</feature>
<keyword evidence="4" id="KW-1185">Reference proteome</keyword>
<feature type="transmembrane region" description="Helical" evidence="2">
    <location>
        <begin position="374"/>
        <end position="393"/>
    </location>
</feature>
<feature type="compositionally biased region" description="Basic and acidic residues" evidence="1">
    <location>
        <begin position="897"/>
        <end position="926"/>
    </location>
</feature>
<keyword evidence="2" id="KW-0472">Membrane</keyword>
<feature type="transmembrane region" description="Helical" evidence="2">
    <location>
        <begin position="592"/>
        <end position="617"/>
    </location>
</feature>
<feature type="transmembrane region" description="Helical" evidence="2">
    <location>
        <begin position="485"/>
        <end position="513"/>
    </location>
</feature>
<sequence>MDRAHIDHLYETLLPELKFSKHTVAARLSGISDSKLDLQDLAYYFINCILDESSGKLKVVVPLKVLPCTTRPGEGDPIVEVTSSGSISTINTSNIRTALYALRSVAAVVRSVPKFEKVQITNFKTTNSSSTLQLPFDVNVAAFYEAVTSERMKAKLISASGGEFPTIDDKENQSVHMKAFGVLPGRSFPAFDVGKRYIKMMGRGGPGIIDEYRSEYPVLCVFSCVIFSLSSSLTLKNFCFGSFPRLGSYIPIKWDSVAYTLLQAIIVLSIHYSLDGTASSFNTGLFLPLILIIISIASELGFLPPLYVCWQCFVHSCCILLGISGNTGLFPSIRTIIVVIISLVLILIVPWRYLNIILTDGVEFLGVSATTLDVRFDTLIFYTLALSIVITLVSQSLHTLSHTSVLSWCIDIIMLAAAVGIALLRNSMSSPPTWSPFVLGSDTNSTILCVASGGIVWLFLTILSQISKLSNISKTSSNNGNDSHVLLSSVVKVGYIASYLCKIVFPFLCVFFFSCIHFDKFESTPSNTSIYLTLLSMFVTFNMSLRECKTTSSILVLSPLFTRIIIPAIYSSSSINLSDNALQILLSMSPLLALYCAHAIQRIIEMFLFIVSVWHGCVKFEEKTSTHKVMIIVSILLTPLSFVSLILCALLPLTFTTLFSFPTFIPSFPRPPTGFPMKSKVMNKELKVDYSLLNCIDSDPSSSKNRTSFSQIISMDDSIMASNSCGEKIIQNHLELDSDKLSSSSSSSSPRHGDKKQRSTYSSKNSSKNHVPSRKLKGQLPPLVISPKKKKGDQKFREEISNSTHDEDDESSDLEQPVPFQHYAPSPSIVAYSTLSSSLASSLVLLFQSGCLDSLMLSARMHNSVALFQHSSLLLCSLQHPLERHGVSASVCGGEMKEPTSCHAKEQGKLDTLRENRQKRMEEKASRREKRRERKEAEKNALEKKKKSSSSEAVDSRVVVEDYSDPSSPKYSRSHTDSPHIGLDSEEGNHLPHDDEDDSNHSCCSEVTAFSHLFDVSLQSLSPSLFSLTGIITSPHTLSHDLPICVTLCVCLVLNKLREIDSDLSSKLCEYLEKKAVPFKSDAPPLSSVFPKRLQAASTFKSLFPSLFRAHHPRGSIHDAFAIIYNHGSSFSDVDSLLQVFSEGIDIHSIASDSSDEVIIPNEDDGISLILRDTIASFVGLLPKSIQKEEDAMLPLCLSSGTIPPLCSLSFSSLTSYILTVSLRLGLSMCVSCVLNGEEVSGIDMATVIEYVQDGQDDFLCVVAPASVHKESVGVILREMKMNSKRHSTMKSSSSSSQTSVESSDTSTSTTTSRDGGLFDHNEWLNVVPILSSYYKREDGQPGGIRATPETHIYSSFAMSPTHIHAAWCALVHDMVLQGSDDEERYGIQAHFGTLRNILIELSAFPYGYPAFGHYVIKGGEV</sequence>
<evidence type="ECO:0000256" key="1">
    <source>
        <dbReference type="SAM" id="MobiDB-lite"/>
    </source>
</evidence>
<keyword evidence="2" id="KW-1133">Transmembrane helix</keyword>
<feature type="transmembrane region" description="Helical" evidence="2">
    <location>
        <begin position="335"/>
        <end position="354"/>
    </location>
</feature>
<evidence type="ECO:0000256" key="2">
    <source>
        <dbReference type="SAM" id="Phobius"/>
    </source>
</evidence>
<gene>
    <name evidence="3" type="ORF">ADUPG1_000232</name>
</gene>